<dbReference type="RefSeq" id="WP_183342898.1">
    <property type="nucleotide sequence ID" value="NZ_JACHNU010000003.1"/>
</dbReference>
<reference evidence="1 2" key="1">
    <citation type="submission" date="2020-08" db="EMBL/GenBank/DDBJ databases">
        <title>Genomic Encyclopedia of Archaeal and Bacterial Type Strains, Phase II (KMG-II): from individual species to whole genera.</title>
        <authorList>
            <person name="Goeker M."/>
        </authorList>
    </citation>
    <scope>NUCLEOTIDE SEQUENCE [LARGE SCALE GENOMIC DNA]</scope>
    <source>
        <strain evidence="1 2">DSM 23288</strain>
    </source>
</reference>
<protein>
    <submittedName>
        <fullName evidence="1">P27 family predicted phage terminase small subunit</fullName>
    </submittedName>
</protein>
<dbReference type="Pfam" id="PF05119">
    <property type="entry name" value="Terminase_4"/>
    <property type="match status" value="1"/>
</dbReference>
<comment type="caution">
    <text evidence="1">The sequence shown here is derived from an EMBL/GenBank/DDBJ whole genome shotgun (WGS) entry which is preliminary data.</text>
</comment>
<gene>
    <name evidence="1" type="ORF">BDZ31_002759</name>
</gene>
<sequence>MPEELVDPPEHLPKDAQEFWREVVPQLASIGMVDRIDKVVLELLCTQYARARQAQRVVTEDGHFALGAAGQIKEHPAVKIEREATIVFLRLCEQVGIGPVARARLGLASLHGRALANEMDSAFGPVHLTPVGQG</sequence>
<accession>A0A840IGU3</accession>
<proteinExistence type="predicted"/>
<name>A0A840IGU3_9ACTN</name>
<dbReference type="AlphaFoldDB" id="A0A840IGU3"/>
<dbReference type="Proteomes" id="UP000585272">
    <property type="component" value="Unassembled WGS sequence"/>
</dbReference>
<evidence type="ECO:0000313" key="1">
    <source>
        <dbReference type="EMBL" id="MBB4663170.1"/>
    </source>
</evidence>
<organism evidence="1 2">
    <name type="scientific">Conexibacter arvalis</name>
    <dbReference type="NCBI Taxonomy" id="912552"/>
    <lineage>
        <taxon>Bacteria</taxon>
        <taxon>Bacillati</taxon>
        <taxon>Actinomycetota</taxon>
        <taxon>Thermoleophilia</taxon>
        <taxon>Solirubrobacterales</taxon>
        <taxon>Conexibacteraceae</taxon>
        <taxon>Conexibacter</taxon>
    </lineage>
</organism>
<dbReference type="NCBIfam" id="TIGR01558">
    <property type="entry name" value="sm_term_P27"/>
    <property type="match status" value="1"/>
</dbReference>
<evidence type="ECO:0000313" key="2">
    <source>
        <dbReference type="Proteomes" id="UP000585272"/>
    </source>
</evidence>
<dbReference type="InterPro" id="IPR006448">
    <property type="entry name" value="Phage_term_ssu_P27"/>
</dbReference>
<dbReference type="EMBL" id="JACHNU010000003">
    <property type="protein sequence ID" value="MBB4663170.1"/>
    <property type="molecule type" value="Genomic_DNA"/>
</dbReference>
<keyword evidence="2" id="KW-1185">Reference proteome</keyword>